<keyword evidence="2" id="KW-1185">Reference proteome</keyword>
<dbReference type="Proteomes" id="UP000247814">
    <property type="component" value="Unassembled WGS sequence"/>
</dbReference>
<dbReference type="AlphaFoldDB" id="A0A318QWY0"/>
<gene>
    <name evidence="1" type="ORF">CFR77_15380</name>
</gene>
<comment type="caution">
    <text evidence="1">The sequence shown here is derived from an EMBL/GenBank/DDBJ whole genome shotgun (WGS) entry which is preliminary data.</text>
</comment>
<proteinExistence type="predicted"/>
<evidence type="ECO:0000313" key="2">
    <source>
        <dbReference type="Proteomes" id="UP000247814"/>
    </source>
</evidence>
<dbReference type="EMBL" id="NKUA01000049">
    <property type="protein sequence ID" value="PYD77423.1"/>
    <property type="molecule type" value="Genomic_DNA"/>
</dbReference>
<dbReference type="OrthoDB" id="7262970at2"/>
<sequence>MPIIAESAESFWSASRQLQDKPREMGVLENFANEEAAKALILIDAVRCPAKLISSKLNKVVGHFYDHLARLIYAESQDWKPMHMKQLREYVDQERKAHYLEGDGGEYILPNSTVARRESILYADIEAYENDALVWNMPHRLQNQYGFDQRPAVLDTVDALFAVGAFTETGLKIVSEIWGQVEFQESEDHQDAQTLTELMLNRFIEADILLERAHQKHVSALYHSWQMPMYNLEFKLINVPLEELQLERAAMARSEYGCDL</sequence>
<accession>A0A318QWY0</accession>
<organism evidence="1 2">
    <name type="scientific">Komagataeibacter sucrofermentans</name>
    <dbReference type="NCBI Taxonomy" id="1053551"/>
    <lineage>
        <taxon>Bacteria</taxon>
        <taxon>Pseudomonadati</taxon>
        <taxon>Pseudomonadota</taxon>
        <taxon>Alphaproteobacteria</taxon>
        <taxon>Acetobacterales</taxon>
        <taxon>Acetobacteraceae</taxon>
        <taxon>Komagataeibacter</taxon>
    </lineage>
</organism>
<name>A0A318QWY0_9PROT</name>
<protein>
    <submittedName>
        <fullName evidence="1">Uncharacterized protein</fullName>
    </submittedName>
</protein>
<reference evidence="1 2" key="1">
    <citation type="submission" date="2017-07" db="EMBL/GenBank/DDBJ databases">
        <title>A draft genome sequence of Komagataeibacter sucrofermentans LMG 18788.</title>
        <authorList>
            <person name="Skraban J."/>
            <person name="Cleenwerck I."/>
            <person name="Vandamme P."/>
            <person name="Trcek J."/>
        </authorList>
    </citation>
    <scope>NUCLEOTIDE SEQUENCE [LARGE SCALE GENOMIC DNA]</scope>
    <source>
        <strain evidence="1 2">LMG 18788</strain>
    </source>
</reference>
<evidence type="ECO:0000313" key="1">
    <source>
        <dbReference type="EMBL" id="PYD77423.1"/>
    </source>
</evidence>